<feature type="region of interest" description="Disordered" evidence="1">
    <location>
        <begin position="21"/>
        <end position="44"/>
    </location>
</feature>
<evidence type="ECO:0000256" key="1">
    <source>
        <dbReference type="SAM" id="MobiDB-lite"/>
    </source>
</evidence>
<protein>
    <submittedName>
        <fullName evidence="3">Beta-lactamase family protein</fullName>
    </submittedName>
</protein>
<dbReference type="Pfam" id="PF00144">
    <property type="entry name" value="Beta-lactamase"/>
    <property type="match status" value="1"/>
</dbReference>
<evidence type="ECO:0000313" key="4">
    <source>
        <dbReference type="Proteomes" id="UP000671914"/>
    </source>
</evidence>
<dbReference type="InterPro" id="IPR050491">
    <property type="entry name" value="AmpC-like"/>
</dbReference>
<keyword evidence="4" id="KW-1185">Reference proteome</keyword>
<gene>
    <name evidence="3" type="ORF">G127AT_05330</name>
</gene>
<dbReference type="PANTHER" id="PTHR46825:SF9">
    <property type="entry name" value="BETA-LACTAMASE-RELATED DOMAIN-CONTAINING PROTEIN"/>
    <property type="match status" value="1"/>
</dbReference>
<feature type="domain" description="Beta-lactamase-related" evidence="2">
    <location>
        <begin position="44"/>
        <end position="382"/>
    </location>
</feature>
<sequence>MHESVLDEVFAGFEARIGGADLGEPGTHGPGAAPSGGSGAAPAGARAPGSSVAVFDRGGLVAARGFGAAAFDAEGRVSAHPASTTAFRIASCTKSFTAAALLLLRDRGLVDLDAPITEAVPEFRALPGGAQGTPTVRMLASMSGGLPTDDPWADRQESLGRDEFTEVIAAGVRLASIPGTEYEYSNLGYALLGRVIEHAAGEPYRAFVERELLEPLSLSGTGFSVDAVPGPVATGYRRSGDAWVPLPFSGPGAFSPIGGLFSTVADLARWGGWLADAFHDGGADAGPLSRASRREMQQMHRVQRPAGSRRADPTAWRTGTVSGYGYGLNIREDAAHGMVVHHSGGYPGFSANMRWHPASGIGVVAFENATYAGVGEEVVRALDRLIEHFSGVDAMAHTPATAPAGGGAPASTPWRIDPWPDTVRLAGRAQQLLAAWNDALADEIFTPNVALDTPYAERADAIAALLAEVGPLEAGALDAVPIGDSDSPAHLSWRVPAARGELRCDILLAPIAEARIQRFRVEPAGPR</sequence>
<dbReference type="Gene3D" id="3.40.710.10">
    <property type="entry name" value="DD-peptidase/beta-lactamase superfamily"/>
    <property type="match status" value="1"/>
</dbReference>
<dbReference type="SUPFAM" id="SSF56601">
    <property type="entry name" value="beta-lactamase/transpeptidase-like"/>
    <property type="match status" value="1"/>
</dbReference>
<name>A0A975FNC1_9MICO</name>
<feature type="compositionally biased region" description="Gly residues" evidence="1">
    <location>
        <begin position="26"/>
        <end position="39"/>
    </location>
</feature>
<dbReference type="InterPro" id="IPR012338">
    <property type="entry name" value="Beta-lactam/transpept-like"/>
</dbReference>
<accession>A0A975FNC1</accession>
<proteinExistence type="predicted"/>
<dbReference type="Proteomes" id="UP000671914">
    <property type="component" value="Chromosome"/>
</dbReference>
<reference evidence="3" key="1">
    <citation type="submission" date="2021-03" db="EMBL/GenBank/DDBJ databases">
        <title>Agromyces archimandritus sp. nov., isolated from the cockroach Archimandrita tessellata.</title>
        <authorList>
            <person name="Guzman J."/>
            <person name="Ortuzar M."/>
            <person name="Poehlein A."/>
            <person name="Daniel R."/>
            <person name="Trujillo M."/>
            <person name="Vilcinskas A."/>
        </authorList>
    </citation>
    <scope>NUCLEOTIDE SEQUENCE</scope>
    <source>
        <strain evidence="3">G127AT</strain>
    </source>
</reference>
<dbReference type="RefSeq" id="WP_210900791.1">
    <property type="nucleotide sequence ID" value="NZ_CP071696.1"/>
</dbReference>
<evidence type="ECO:0000313" key="3">
    <source>
        <dbReference type="EMBL" id="QTX05628.1"/>
    </source>
</evidence>
<evidence type="ECO:0000259" key="2">
    <source>
        <dbReference type="Pfam" id="PF00144"/>
    </source>
</evidence>
<dbReference type="PANTHER" id="PTHR46825">
    <property type="entry name" value="D-ALANYL-D-ALANINE-CARBOXYPEPTIDASE/ENDOPEPTIDASE AMPH"/>
    <property type="match status" value="1"/>
</dbReference>
<dbReference type="AlphaFoldDB" id="A0A975FNC1"/>
<dbReference type="KEGG" id="aarc:G127AT_05330"/>
<dbReference type="InterPro" id="IPR001466">
    <property type="entry name" value="Beta-lactam-related"/>
</dbReference>
<organism evidence="3 4">
    <name type="scientific">Agromyces archimandritae</name>
    <dbReference type="NCBI Taxonomy" id="2781962"/>
    <lineage>
        <taxon>Bacteria</taxon>
        <taxon>Bacillati</taxon>
        <taxon>Actinomycetota</taxon>
        <taxon>Actinomycetes</taxon>
        <taxon>Micrococcales</taxon>
        <taxon>Microbacteriaceae</taxon>
        <taxon>Agromyces</taxon>
    </lineage>
</organism>
<dbReference type="EMBL" id="CP071696">
    <property type="protein sequence ID" value="QTX05628.1"/>
    <property type="molecule type" value="Genomic_DNA"/>
</dbReference>